<dbReference type="PATRIC" id="fig|1423781.4.peg.982"/>
<feature type="transmembrane region" description="Helical" evidence="1">
    <location>
        <begin position="64"/>
        <end position="85"/>
    </location>
</feature>
<evidence type="ECO:0000313" key="2">
    <source>
        <dbReference type="EMBL" id="KRM68627.1"/>
    </source>
</evidence>
<accession>A0A0R2AZS0</accession>
<dbReference type="Proteomes" id="UP000052012">
    <property type="component" value="Unassembled WGS sequence"/>
</dbReference>
<evidence type="ECO:0000313" key="3">
    <source>
        <dbReference type="Proteomes" id="UP000052012"/>
    </source>
</evidence>
<keyword evidence="1" id="KW-0472">Membrane</keyword>
<evidence type="ECO:0000256" key="1">
    <source>
        <dbReference type="SAM" id="Phobius"/>
    </source>
</evidence>
<dbReference type="STRING" id="1423781.FD06_GL000945"/>
<dbReference type="InterPro" id="IPR024515">
    <property type="entry name" value="DUF3397"/>
</dbReference>
<evidence type="ECO:0008006" key="4">
    <source>
        <dbReference type="Google" id="ProtNLM"/>
    </source>
</evidence>
<dbReference type="AlphaFoldDB" id="A0A0R2AZS0"/>
<feature type="transmembrane region" description="Helical" evidence="1">
    <location>
        <begin position="97"/>
        <end position="120"/>
    </location>
</feature>
<gene>
    <name evidence="2" type="ORF">FD06_GL000945</name>
</gene>
<dbReference type="EMBL" id="AYYQ01000018">
    <property type="protein sequence ID" value="KRM68627.1"/>
    <property type="molecule type" value="Genomic_DNA"/>
</dbReference>
<dbReference type="RefSeq" id="WP_054658274.1">
    <property type="nucleotide sequence ID" value="NZ_AYYQ01000018.1"/>
</dbReference>
<keyword evidence="3" id="KW-1185">Reference proteome</keyword>
<protein>
    <recommendedName>
        <fullName evidence="4">Integral membrane protein</fullName>
    </recommendedName>
</protein>
<name>A0A0R2AZS0_9LACO</name>
<dbReference type="Pfam" id="PF11877">
    <property type="entry name" value="DUF3397"/>
    <property type="match status" value="1"/>
</dbReference>
<keyword evidence="1" id="KW-1133">Transmembrane helix</keyword>
<feature type="transmembrane region" description="Helical" evidence="1">
    <location>
        <begin position="32"/>
        <end position="52"/>
    </location>
</feature>
<feature type="transmembrane region" description="Helical" evidence="1">
    <location>
        <begin position="6"/>
        <end position="25"/>
    </location>
</feature>
<comment type="caution">
    <text evidence="2">The sequence shown here is derived from an EMBL/GenBank/DDBJ whole genome shotgun (WGS) entry which is preliminary data.</text>
</comment>
<proteinExistence type="predicted"/>
<organism evidence="2 3">
    <name type="scientific">Apilactobacillus ozensis DSM 23829 = JCM 17196</name>
    <dbReference type="NCBI Taxonomy" id="1423781"/>
    <lineage>
        <taxon>Bacteria</taxon>
        <taxon>Bacillati</taxon>
        <taxon>Bacillota</taxon>
        <taxon>Bacilli</taxon>
        <taxon>Lactobacillales</taxon>
        <taxon>Lactobacillaceae</taxon>
        <taxon>Apilactobacillus</taxon>
    </lineage>
</organism>
<sequence>MLLELFKLLLFQILFLFIFSVIFNLIKKILKFNWIGNVKVNQFFMPIMFIYIRQISLNKHGYSLLPYVIMIWTICLIFITSLLLIKKGNIGYGKLCFLLLKFSSLYSFVAWILIVLFSVVRWI</sequence>
<reference evidence="2 3" key="1">
    <citation type="journal article" date="2015" name="Genome Announc.">
        <title>Expanding the biotechnology potential of lactobacilli through comparative genomics of 213 strains and associated genera.</title>
        <authorList>
            <person name="Sun Z."/>
            <person name="Harris H.M."/>
            <person name="McCann A."/>
            <person name="Guo C."/>
            <person name="Argimon S."/>
            <person name="Zhang W."/>
            <person name="Yang X."/>
            <person name="Jeffery I.B."/>
            <person name="Cooney J.C."/>
            <person name="Kagawa T.F."/>
            <person name="Liu W."/>
            <person name="Song Y."/>
            <person name="Salvetti E."/>
            <person name="Wrobel A."/>
            <person name="Rasinkangas P."/>
            <person name="Parkhill J."/>
            <person name="Rea M.C."/>
            <person name="O'Sullivan O."/>
            <person name="Ritari J."/>
            <person name="Douillard F.P."/>
            <person name="Paul Ross R."/>
            <person name="Yang R."/>
            <person name="Briner A.E."/>
            <person name="Felis G.E."/>
            <person name="de Vos W.M."/>
            <person name="Barrangou R."/>
            <person name="Klaenhammer T.R."/>
            <person name="Caufield P.W."/>
            <person name="Cui Y."/>
            <person name="Zhang H."/>
            <person name="O'Toole P.W."/>
        </authorList>
    </citation>
    <scope>NUCLEOTIDE SEQUENCE [LARGE SCALE GENOMIC DNA]</scope>
    <source>
        <strain evidence="2 3">DSM 23829</strain>
    </source>
</reference>
<keyword evidence="1" id="KW-0812">Transmembrane</keyword>